<organism evidence="2 3">
    <name type="scientific">Bradyrhizobium canariense</name>
    <dbReference type="NCBI Taxonomy" id="255045"/>
    <lineage>
        <taxon>Bacteria</taxon>
        <taxon>Pseudomonadati</taxon>
        <taxon>Pseudomonadota</taxon>
        <taxon>Alphaproteobacteria</taxon>
        <taxon>Hyphomicrobiales</taxon>
        <taxon>Nitrobacteraceae</taxon>
        <taxon>Bradyrhizobium</taxon>
    </lineage>
</organism>
<proteinExistence type="predicted"/>
<sequence>MLQSVEQLVAAFANAPGNGAAPANPGSSPFAGNLAPGQSMDGIDVGLPNGYSAELYHIDQTGGGTAAAGSETADNQMVDTMEQLVANLSAYPATAASTYNKTATGTSSTTANVNSVA</sequence>
<name>A0A1H1X2I8_9BRAD</name>
<dbReference type="Proteomes" id="UP000243904">
    <property type="component" value="Chromosome I"/>
</dbReference>
<evidence type="ECO:0000313" key="3">
    <source>
        <dbReference type="Proteomes" id="UP000243904"/>
    </source>
</evidence>
<keyword evidence="3" id="KW-1185">Reference proteome</keyword>
<evidence type="ECO:0000256" key="1">
    <source>
        <dbReference type="SAM" id="MobiDB-lite"/>
    </source>
</evidence>
<dbReference type="AlphaFoldDB" id="A0A1H1X2I8"/>
<protein>
    <submittedName>
        <fullName evidence="2">Uncharacterized protein</fullName>
    </submittedName>
</protein>
<gene>
    <name evidence="2" type="ORF">SAMN05444158_4128</name>
</gene>
<reference evidence="3" key="1">
    <citation type="submission" date="2016-10" db="EMBL/GenBank/DDBJ databases">
        <authorList>
            <person name="Varghese N."/>
            <person name="Submissions S."/>
        </authorList>
    </citation>
    <scope>NUCLEOTIDE SEQUENCE [LARGE SCALE GENOMIC DNA]</scope>
    <source>
        <strain evidence="3">GAS369</strain>
    </source>
</reference>
<evidence type="ECO:0000313" key="2">
    <source>
        <dbReference type="EMBL" id="SDT03554.1"/>
    </source>
</evidence>
<dbReference type="EMBL" id="LT629750">
    <property type="protein sequence ID" value="SDT03554.1"/>
    <property type="molecule type" value="Genomic_DNA"/>
</dbReference>
<accession>A0A1H1X2I8</accession>
<feature type="compositionally biased region" description="Low complexity" evidence="1">
    <location>
        <begin position="15"/>
        <end position="32"/>
    </location>
</feature>
<feature type="region of interest" description="Disordered" evidence="1">
    <location>
        <begin position="15"/>
        <end position="35"/>
    </location>
</feature>